<sequence>MSLTGRLDDPESAVRRHFEAAYPHIKEVRFADTSAPAASITIDGRSHSLVTVDWFNPGPPKVLPGAEQAGEGRYDWGAAGTAFDYRVRLLLAPQDPAGFVAAAGARNLARRWRQPAPTVAWSELVEAIAGLQTEPSHAREAVATPSPRRSRG</sequence>
<dbReference type="Proteomes" id="UP001168363">
    <property type="component" value="Unassembled WGS sequence"/>
</dbReference>
<evidence type="ECO:0000313" key="2">
    <source>
        <dbReference type="Proteomes" id="UP001168363"/>
    </source>
</evidence>
<accession>A0ABT8TTN0</accession>
<keyword evidence="2" id="KW-1185">Reference proteome</keyword>
<dbReference type="EMBL" id="JAULSC010000019">
    <property type="protein sequence ID" value="MDO3397326.1"/>
    <property type="molecule type" value="Genomic_DNA"/>
</dbReference>
<dbReference type="RefSeq" id="WP_302709492.1">
    <property type="nucleotide sequence ID" value="NZ_JAULSC010000019.1"/>
</dbReference>
<reference evidence="1" key="1">
    <citation type="submission" date="2023-06" db="EMBL/GenBank/DDBJ databases">
        <title>Genome sequence of Nocardioides sp. SOB44.</title>
        <authorList>
            <person name="Zhang G."/>
        </authorList>
    </citation>
    <scope>NUCLEOTIDE SEQUENCE</scope>
    <source>
        <strain evidence="1">SOB44</strain>
    </source>
</reference>
<protein>
    <submittedName>
        <fullName evidence="1">Uncharacterized protein</fullName>
    </submittedName>
</protein>
<name>A0ABT8TTN0_9ACTN</name>
<organism evidence="1 2">
    <name type="scientific">Nocardioides cremeus</name>
    <dbReference type="NCBI Taxonomy" id="3058044"/>
    <lineage>
        <taxon>Bacteria</taxon>
        <taxon>Bacillati</taxon>
        <taxon>Actinomycetota</taxon>
        <taxon>Actinomycetes</taxon>
        <taxon>Propionibacteriales</taxon>
        <taxon>Nocardioidaceae</taxon>
        <taxon>Nocardioides</taxon>
    </lineage>
</organism>
<gene>
    <name evidence="1" type="ORF">QWJ41_16495</name>
</gene>
<evidence type="ECO:0000313" key="1">
    <source>
        <dbReference type="EMBL" id="MDO3397326.1"/>
    </source>
</evidence>
<proteinExistence type="predicted"/>
<comment type="caution">
    <text evidence="1">The sequence shown here is derived from an EMBL/GenBank/DDBJ whole genome shotgun (WGS) entry which is preliminary data.</text>
</comment>